<dbReference type="InterPro" id="IPR036390">
    <property type="entry name" value="WH_DNA-bd_sf"/>
</dbReference>
<keyword evidence="3" id="KW-0804">Transcription</keyword>
<proteinExistence type="predicted"/>
<dbReference type="SMART" id="SM00418">
    <property type="entry name" value="HTH_ARSR"/>
    <property type="match status" value="1"/>
</dbReference>
<reference evidence="6" key="1">
    <citation type="journal article" date="2019" name="Int. J. Syst. Evol. Microbiol.">
        <title>The Global Catalogue of Microorganisms (GCM) 10K type strain sequencing project: providing services to taxonomists for standard genome sequencing and annotation.</title>
        <authorList>
            <consortium name="The Broad Institute Genomics Platform"/>
            <consortium name="The Broad Institute Genome Sequencing Center for Infectious Disease"/>
            <person name="Wu L."/>
            <person name="Ma J."/>
        </authorList>
    </citation>
    <scope>NUCLEOTIDE SEQUENCE [LARGE SCALE GENOMIC DNA]</scope>
    <source>
        <strain evidence="6">JCM 13004</strain>
    </source>
</reference>
<dbReference type="EMBL" id="BAAALF010000110">
    <property type="protein sequence ID" value="GAA1254535.1"/>
    <property type="molecule type" value="Genomic_DNA"/>
</dbReference>
<organism evidence="5 6">
    <name type="scientific">Kitasatospora nipponensis</name>
    <dbReference type="NCBI Taxonomy" id="258049"/>
    <lineage>
        <taxon>Bacteria</taxon>
        <taxon>Bacillati</taxon>
        <taxon>Actinomycetota</taxon>
        <taxon>Actinomycetes</taxon>
        <taxon>Kitasatosporales</taxon>
        <taxon>Streptomycetaceae</taxon>
        <taxon>Kitasatospora</taxon>
    </lineage>
</organism>
<keyword evidence="2" id="KW-0238">DNA-binding</keyword>
<gene>
    <name evidence="5" type="ORF">GCM10009665_51470</name>
</gene>
<dbReference type="RefSeq" id="WP_344444359.1">
    <property type="nucleotide sequence ID" value="NZ_BAAALF010000110.1"/>
</dbReference>
<dbReference type="PRINTS" id="PR00778">
    <property type="entry name" value="HTHARSR"/>
</dbReference>
<dbReference type="InterPro" id="IPR051011">
    <property type="entry name" value="Metal_resp_trans_reg"/>
</dbReference>
<evidence type="ECO:0000313" key="6">
    <source>
        <dbReference type="Proteomes" id="UP001500037"/>
    </source>
</evidence>
<dbReference type="Pfam" id="PF12840">
    <property type="entry name" value="HTH_20"/>
    <property type="match status" value="1"/>
</dbReference>
<protein>
    <recommendedName>
        <fullName evidence="4">HTH arsR-type domain-containing protein</fullName>
    </recommendedName>
</protein>
<dbReference type="SUPFAM" id="SSF46785">
    <property type="entry name" value="Winged helix' DNA-binding domain"/>
    <property type="match status" value="1"/>
</dbReference>
<dbReference type="PANTHER" id="PTHR43132:SF2">
    <property type="entry name" value="ARSENICAL RESISTANCE OPERON REPRESSOR ARSR-RELATED"/>
    <property type="match status" value="1"/>
</dbReference>
<dbReference type="InterPro" id="IPR036388">
    <property type="entry name" value="WH-like_DNA-bd_sf"/>
</dbReference>
<evidence type="ECO:0000259" key="4">
    <source>
        <dbReference type="PROSITE" id="PS50987"/>
    </source>
</evidence>
<dbReference type="PROSITE" id="PS50987">
    <property type="entry name" value="HTH_ARSR_2"/>
    <property type="match status" value="1"/>
</dbReference>
<comment type="caution">
    <text evidence="5">The sequence shown here is derived from an EMBL/GenBank/DDBJ whole genome shotgun (WGS) entry which is preliminary data.</text>
</comment>
<name>A0ABP4HBY6_9ACTN</name>
<dbReference type="Gene3D" id="1.10.10.10">
    <property type="entry name" value="Winged helix-like DNA-binding domain superfamily/Winged helix DNA-binding domain"/>
    <property type="match status" value="1"/>
</dbReference>
<evidence type="ECO:0000256" key="1">
    <source>
        <dbReference type="ARBA" id="ARBA00023015"/>
    </source>
</evidence>
<sequence length="189" mass="21006">MADDEPGGVTEGLRALAHPLRLRLLSLLTNQAMSAAEAARELGESQANISYHLRRLHAVGLLELAEEVAVRGGLAKRYRHDPQSGDRISATTGEEHRLLAEVLAQELRRRTAHRLVGAPGATTDAELWVDPEVYRRAMRLAGELGDLLHDAAQRPHTPDTVRVAATLVLFQMERDEPEREKRPQPKDVR</sequence>
<evidence type="ECO:0000256" key="2">
    <source>
        <dbReference type="ARBA" id="ARBA00023125"/>
    </source>
</evidence>
<dbReference type="InterPro" id="IPR001845">
    <property type="entry name" value="HTH_ArsR_DNA-bd_dom"/>
</dbReference>
<keyword evidence="1" id="KW-0805">Transcription regulation</keyword>
<dbReference type="PANTHER" id="PTHR43132">
    <property type="entry name" value="ARSENICAL RESISTANCE OPERON REPRESSOR ARSR-RELATED"/>
    <property type="match status" value="1"/>
</dbReference>
<evidence type="ECO:0000256" key="3">
    <source>
        <dbReference type="ARBA" id="ARBA00023163"/>
    </source>
</evidence>
<accession>A0ABP4HBY6</accession>
<dbReference type="Proteomes" id="UP001500037">
    <property type="component" value="Unassembled WGS sequence"/>
</dbReference>
<feature type="domain" description="HTH arsR-type" evidence="4">
    <location>
        <begin position="1"/>
        <end position="96"/>
    </location>
</feature>
<keyword evidence="6" id="KW-1185">Reference proteome</keyword>
<evidence type="ECO:0000313" key="5">
    <source>
        <dbReference type="EMBL" id="GAA1254535.1"/>
    </source>
</evidence>